<dbReference type="KEGG" id="mrd:Mrad2831_6062"/>
<gene>
    <name evidence="2" type="ordered locus">Mrad2831_6062</name>
</gene>
<feature type="domain" description="HTH cro/C1-type" evidence="1">
    <location>
        <begin position="33"/>
        <end position="87"/>
    </location>
</feature>
<dbReference type="GO" id="GO:0003677">
    <property type="term" value="F:DNA binding"/>
    <property type="evidence" value="ECO:0007669"/>
    <property type="project" value="InterPro"/>
</dbReference>
<dbReference type="HOGENOM" id="CLU_1852890_0_0_5"/>
<dbReference type="Gene3D" id="1.10.260.40">
    <property type="entry name" value="lambda repressor-like DNA-binding domains"/>
    <property type="match status" value="1"/>
</dbReference>
<evidence type="ECO:0000313" key="3">
    <source>
        <dbReference type="Proteomes" id="UP000006589"/>
    </source>
</evidence>
<dbReference type="Proteomes" id="UP000006589">
    <property type="component" value="Plasmid pMRAD01"/>
</dbReference>
<protein>
    <submittedName>
        <fullName evidence="2">Transcriptional regulator, XRE family</fullName>
    </submittedName>
</protein>
<dbReference type="SUPFAM" id="SSF47413">
    <property type="entry name" value="lambda repressor-like DNA-binding domains"/>
    <property type="match status" value="1"/>
</dbReference>
<sequence>MSKDGSNPLGWIEAEDLRARQAGPLDRDIGERIRKHRQDRRLGYGQLGGMLGFSGQQMRKYERGLSRIPASTLYVIAHILDVPVNYLLPDEKRMLNPIQQRIQEITTKLSYIEDVRFLVAVSIFISAAANYSQTGRLR</sequence>
<keyword evidence="2" id="KW-0614">Plasmid</keyword>
<dbReference type="AlphaFoldDB" id="B1M917"/>
<evidence type="ECO:0000313" key="2">
    <source>
        <dbReference type="EMBL" id="ACB27992.1"/>
    </source>
</evidence>
<dbReference type="EMBL" id="CP001002">
    <property type="protein sequence ID" value="ACB27992.1"/>
    <property type="molecule type" value="Genomic_DNA"/>
</dbReference>
<dbReference type="Pfam" id="PF13560">
    <property type="entry name" value="HTH_31"/>
    <property type="match status" value="1"/>
</dbReference>
<name>B1M917_METRJ</name>
<dbReference type="InterPro" id="IPR001387">
    <property type="entry name" value="Cro/C1-type_HTH"/>
</dbReference>
<dbReference type="RefSeq" id="WP_012329786.1">
    <property type="nucleotide sequence ID" value="NC_010510.1"/>
</dbReference>
<dbReference type="PROSITE" id="PS50943">
    <property type="entry name" value="HTH_CROC1"/>
    <property type="match status" value="1"/>
</dbReference>
<dbReference type="eggNOG" id="COG1396">
    <property type="taxonomic scope" value="Bacteria"/>
</dbReference>
<dbReference type="InterPro" id="IPR010982">
    <property type="entry name" value="Lambda_DNA-bd_dom_sf"/>
</dbReference>
<dbReference type="OrthoDB" id="7908698at2"/>
<dbReference type="CDD" id="cd00093">
    <property type="entry name" value="HTH_XRE"/>
    <property type="match status" value="1"/>
</dbReference>
<proteinExistence type="predicted"/>
<dbReference type="SMART" id="SM00530">
    <property type="entry name" value="HTH_XRE"/>
    <property type="match status" value="1"/>
</dbReference>
<evidence type="ECO:0000259" key="1">
    <source>
        <dbReference type="PROSITE" id="PS50943"/>
    </source>
</evidence>
<dbReference type="GeneID" id="6142207"/>
<organism evidence="2 3">
    <name type="scientific">Methylobacterium radiotolerans (strain ATCC 27329 / DSM 1819 / JCM 2831 / NBRC 15690 / NCIMB 10815 / 0-1)</name>
    <dbReference type="NCBI Taxonomy" id="426355"/>
    <lineage>
        <taxon>Bacteria</taxon>
        <taxon>Pseudomonadati</taxon>
        <taxon>Pseudomonadota</taxon>
        <taxon>Alphaproteobacteria</taxon>
        <taxon>Hyphomicrobiales</taxon>
        <taxon>Methylobacteriaceae</taxon>
        <taxon>Methylobacterium</taxon>
    </lineage>
</organism>
<geneLocation type="plasmid" evidence="2 3">
    <name>pMRAD01</name>
</geneLocation>
<reference evidence="2 3" key="1">
    <citation type="submission" date="2008-03" db="EMBL/GenBank/DDBJ databases">
        <title>Complete sequence of plasmid1 of Methylobacterium radiotolerans JCM 2831.</title>
        <authorList>
            <consortium name="US DOE Joint Genome Institute"/>
            <person name="Copeland A."/>
            <person name="Lucas S."/>
            <person name="Lapidus A."/>
            <person name="Glavina del Rio T."/>
            <person name="Dalin E."/>
            <person name="Tice H."/>
            <person name="Bruce D."/>
            <person name="Goodwin L."/>
            <person name="Pitluck S."/>
            <person name="Kiss H."/>
            <person name="Brettin T."/>
            <person name="Detter J.C."/>
            <person name="Han C."/>
            <person name="Kuske C.R."/>
            <person name="Schmutz J."/>
            <person name="Larimer F."/>
            <person name="Land M."/>
            <person name="Hauser L."/>
            <person name="Kyrpides N."/>
            <person name="Mikhailova N."/>
            <person name="Marx C.J."/>
            <person name="Richardson P."/>
        </authorList>
    </citation>
    <scope>NUCLEOTIDE SEQUENCE [LARGE SCALE GENOMIC DNA]</scope>
    <source>
        <strain evidence="3">ATCC 27329 / DSM 1819 / JCM 2831 / NBRC 15690 / NCIMB 10815 / 0-1</strain>
        <plasmid evidence="3">Plasmid pMRAD01</plasmid>
    </source>
</reference>
<accession>B1M917</accession>